<feature type="transmembrane region" description="Helical" evidence="9">
    <location>
        <begin position="111"/>
        <end position="136"/>
    </location>
</feature>
<keyword evidence="7 9" id="KW-0472">Membrane</keyword>
<evidence type="ECO:0000256" key="4">
    <source>
        <dbReference type="ARBA" id="ARBA00022679"/>
    </source>
</evidence>
<feature type="transmembrane region" description="Helical" evidence="9">
    <location>
        <begin position="82"/>
        <end position="105"/>
    </location>
</feature>
<evidence type="ECO:0000256" key="1">
    <source>
        <dbReference type="ARBA" id="ARBA00004651"/>
    </source>
</evidence>
<sequence length="551" mass="59373">MARGELIRSRSLFDRIAGRVVLAAGWRRALLAVLSGAFATLALAPVDFPFAGFVAFPVLVWLIDGTGVDVEAGALRRSLRPFWTGWLFGFGYFVAGLWWLGAALLVDAGTFVWFLPLAVLGLPAVLAIFFGFAVALCRLVWSDSAWRILGLAACLGLAEWLRSWIFTGFPWNEIGVMAASHPVLMQVVSLVGVHGLTILAVIVFSVPAILLDNRGRWPMLGLATVLLVGQIGYGLWRLQDNPTFFDQTVVIQIVQPNIEQSLKWDPEIAGQNFDTLIEMTTSKEASPGSPGGRAEGKASAPRRLIVWPETAVPFVLTDRPEAISRLAQSLSEGETLIAGAARVDRSEAGRQRVYNTVYVIDDEGTIKAASDKVHLVPFGEYLPFQDFLESLGVSSLVDMPGGFSAGPALEPVPLDGAPAFLPLICYEIIFPREVPVGDPVPGFILNVTNDAWYGATPGPYQHVRMATVTAVALGLPMVRSANTGISVVTDAVGREIGGLGLNRQGNLVSALPANAMVTPYRTYRDLPFLLLLLTVSVIALVMRFALRPGIG</sequence>
<dbReference type="InterPro" id="IPR003010">
    <property type="entry name" value="C-N_Hydrolase"/>
</dbReference>
<evidence type="ECO:0000256" key="3">
    <source>
        <dbReference type="ARBA" id="ARBA00022475"/>
    </source>
</evidence>
<evidence type="ECO:0000256" key="6">
    <source>
        <dbReference type="ARBA" id="ARBA00022989"/>
    </source>
</evidence>
<dbReference type="Pfam" id="PF00795">
    <property type="entry name" value="CN_hydrolase"/>
    <property type="match status" value="1"/>
</dbReference>
<dbReference type="PANTHER" id="PTHR38686:SF1">
    <property type="entry name" value="APOLIPOPROTEIN N-ACYLTRANSFERASE"/>
    <property type="match status" value="1"/>
</dbReference>
<keyword evidence="8 9" id="KW-0012">Acyltransferase</keyword>
<feature type="transmembrane region" description="Helical" evidence="9">
    <location>
        <begin position="148"/>
        <end position="167"/>
    </location>
</feature>
<feature type="domain" description="CN hydrolase" evidence="10">
    <location>
        <begin position="254"/>
        <end position="513"/>
    </location>
</feature>
<dbReference type="HAMAP" id="MF_01148">
    <property type="entry name" value="Lnt"/>
    <property type="match status" value="1"/>
</dbReference>
<dbReference type="Proteomes" id="UP001294412">
    <property type="component" value="Unassembled WGS sequence"/>
</dbReference>
<dbReference type="Pfam" id="PF20154">
    <property type="entry name" value="LNT_N"/>
    <property type="match status" value="1"/>
</dbReference>
<evidence type="ECO:0000256" key="9">
    <source>
        <dbReference type="HAMAP-Rule" id="MF_01148"/>
    </source>
</evidence>
<reference evidence="11 12" key="1">
    <citation type="submission" date="2023-12" db="EMBL/GenBank/DDBJ databases">
        <title>Description of Novel Strain Fulvimarina sp. 2208YS6-2-32 isolated from Uroteuthis (Photololigo) edulis.</title>
        <authorList>
            <person name="Park J.-S."/>
        </authorList>
    </citation>
    <scope>NUCLEOTIDE SEQUENCE [LARGE SCALE GENOMIC DNA]</scope>
    <source>
        <strain evidence="11 12">2208YS6-2-32</strain>
    </source>
</reference>
<gene>
    <name evidence="9 11" type="primary">lnt</name>
    <name evidence="11" type="ORF">U0C82_01615</name>
</gene>
<dbReference type="PANTHER" id="PTHR38686">
    <property type="entry name" value="APOLIPOPROTEIN N-ACYLTRANSFERASE"/>
    <property type="match status" value="1"/>
</dbReference>
<feature type="transmembrane region" description="Helical" evidence="9">
    <location>
        <begin position="217"/>
        <end position="236"/>
    </location>
</feature>
<evidence type="ECO:0000256" key="8">
    <source>
        <dbReference type="ARBA" id="ARBA00023315"/>
    </source>
</evidence>
<dbReference type="InterPro" id="IPR004563">
    <property type="entry name" value="Apolipo_AcylTrfase"/>
</dbReference>
<keyword evidence="5 9" id="KW-0812">Transmembrane</keyword>
<evidence type="ECO:0000256" key="5">
    <source>
        <dbReference type="ARBA" id="ARBA00022692"/>
    </source>
</evidence>
<evidence type="ECO:0000313" key="11">
    <source>
        <dbReference type="EMBL" id="MDY8107845.1"/>
    </source>
</evidence>
<comment type="similarity">
    <text evidence="2 9">Belongs to the CN hydrolase family. Apolipoprotein N-acyltransferase subfamily.</text>
</comment>
<keyword evidence="3 9" id="KW-1003">Cell membrane</keyword>
<evidence type="ECO:0000256" key="2">
    <source>
        <dbReference type="ARBA" id="ARBA00010065"/>
    </source>
</evidence>
<dbReference type="CDD" id="cd07571">
    <property type="entry name" value="ALP_N-acyl_transferase"/>
    <property type="match status" value="1"/>
</dbReference>
<dbReference type="EC" id="2.3.1.269" evidence="9"/>
<dbReference type="InterPro" id="IPR045378">
    <property type="entry name" value="LNT_N"/>
</dbReference>
<comment type="caution">
    <text evidence="11">The sequence shown here is derived from an EMBL/GenBank/DDBJ whole genome shotgun (WGS) entry which is preliminary data.</text>
</comment>
<comment type="catalytic activity">
    <reaction evidence="9">
        <text>N-terminal S-1,2-diacyl-sn-glyceryl-L-cysteinyl-[lipoprotein] + a glycerophospholipid = N-acyl-S-1,2-diacyl-sn-glyceryl-L-cysteinyl-[lipoprotein] + a 2-acyl-sn-glycero-3-phospholipid + H(+)</text>
        <dbReference type="Rhea" id="RHEA:48228"/>
        <dbReference type="Rhea" id="RHEA-COMP:14681"/>
        <dbReference type="Rhea" id="RHEA-COMP:14684"/>
        <dbReference type="ChEBI" id="CHEBI:15378"/>
        <dbReference type="ChEBI" id="CHEBI:136912"/>
        <dbReference type="ChEBI" id="CHEBI:140656"/>
        <dbReference type="ChEBI" id="CHEBI:140657"/>
        <dbReference type="ChEBI" id="CHEBI:140660"/>
        <dbReference type="EC" id="2.3.1.269"/>
    </reaction>
</comment>
<feature type="transmembrane region" description="Helical" evidence="9">
    <location>
        <begin position="526"/>
        <end position="546"/>
    </location>
</feature>
<dbReference type="Gene3D" id="3.60.110.10">
    <property type="entry name" value="Carbon-nitrogen hydrolase"/>
    <property type="match status" value="1"/>
</dbReference>
<dbReference type="SUPFAM" id="SSF56317">
    <property type="entry name" value="Carbon-nitrogen hydrolase"/>
    <property type="match status" value="1"/>
</dbReference>
<feature type="transmembrane region" description="Helical" evidence="9">
    <location>
        <begin position="187"/>
        <end position="210"/>
    </location>
</feature>
<evidence type="ECO:0000259" key="10">
    <source>
        <dbReference type="PROSITE" id="PS50263"/>
    </source>
</evidence>
<accession>A0ABU5HYG6</accession>
<feature type="transmembrane region" description="Helical" evidence="9">
    <location>
        <begin position="50"/>
        <end position="70"/>
    </location>
</feature>
<dbReference type="PROSITE" id="PS50263">
    <property type="entry name" value="CN_HYDROLASE"/>
    <property type="match status" value="1"/>
</dbReference>
<name>A0ABU5HYG6_9HYPH</name>
<keyword evidence="4 9" id="KW-0808">Transferase</keyword>
<protein>
    <recommendedName>
        <fullName evidence="9">Apolipoprotein N-acyltransferase</fullName>
        <shortName evidence="9">ALP N-acyltransferase</shortName>
        <ecNumber evidence="9">2.3.1.269</ecNumber>
    </recommendedName>
</protein>
<comment type="function">
    <text evidence="9">Catalyzes the phospholipid dependent N-acylation of the N-terminal cysteine of apolipoprotein, the last step in lipoprotein maturation.</text>
</comment>
<keyword evidence="12" id="KW-1185">Reference proteome</keyword>
<dbReference type="EMBL" id="JAXLPB010000001">
    <property type="protein sequence ID" value="MDY8107845.1"/>
    <property type="molecule type" value="Genomic_DNA"/>
</dbReference>
<dbReference type="InterPro" id="IPR036526">
    <property type="entry name" value="C-N_Hydrolase_sf"/>
</dbReference>
<dbReference type="RefSeq" id="WP_322185223.1">
    <property type="nucleotide sequence ID" value="NZ_JAXLPB010000001.1"/>
</dbReference>
<evidence type="ECO:0000256" key="7">
    <source>
        <dbReference type="ARBA" id="ARBA00023136"/>
    </source>
</evidence>
<keyword evidence="6 9" id="KW-1133">Transmembrane helix</keyword>
<organism evidence="11 12">
    <name type="scientific">Fulvimarina uroteuthidis</name>
    <dbReference type="NCBI Taxonomy" id="3098149"/>
    <lineage>
        <taxon>Bacteria</taxon>
        <taxon>Pseudomonadati</taxon>
        <taxon>Pseudomonadota</taxon>
        <taxon>Alphaproteobacteria</taxon>
        <taxon>Hyphomicrobiales</taxon>
        <taxon>Aurantimonadaceae</taxon>
        <taxon>Fulvimarina</taxon>
    </lineage>
</organism>
<dbReference type="NCBIfam" id="TIGR00546">
    <property type="entry name" value="lnt"/>
    <property type="match status" value="1"/>
</dbReference>
<proteinExistence type="inferred from homology"/>
<evidence type="ECO:0000313" key="12">
    <source>
        <dbReference type="Proteomes" id="UP001294412"/>
    </source>
</evidence>
<comment type="subcellular location">
    <subcellularLocation>
        <location evidence="1 9">Cell membrane</location>
        <topology evidence="1 9">Multi-pass membrane protein</topology>
    </subcellularLocation>
</comment>
<comment type="pathway">
    <text evidence="9">Protein modification; lipoprotein biosynthesis (N-acyl transfer).</text>
</comment>